<dbReference type="Pfam" id="PF14378">
    <property type="entry name" value="PAP2_3"/>
    <property type="match status" value="1"/>
</dbReference>
<protein>
    <submittedName>
        <fullName evidence="8">Phosphatase PAP2 family protein</fullName>
    </submittedName>
</protein>
<evidence type="ECO:0000256" key="1">
    <source>
        <dbReference type="ARBA" id="ARBA00004141"/>
    </source>
</evidence>
<evidence type="ECO:0000313" key="9">
    <source>
        <dbReference type="Proteomes" id="UP001164390"/>
    </source>
</evidence>
<feature type="transmembrane region" description="Helical" evidence="6">
    <location>
        <begin position="7"/>
        <end position="24"/>
    </location>
</feature>
<feature type="transmembrane region" description="Helical" evidence="6">
    <location>
        <begin position="185"/>
        <end position="203"/>
    </location>
</feature>
<gene>
    <name evidence="8" type="ORF">L0C25_18990</name>
</gene>
<accession>A0AA46THH4</accession>
<dbReference type="PANTHER" id="PTHR31310:SF7">
    <property type="entry name" value="PA-PHOSPHATASE RELATED-FAMILY PROTEIN DDB_G0268928"/>
    <property type="match status" value="1"/>
</dbReference>
<feature type="transmembrane region" description="Helical" evidence="6">
    <location>
        <begin position="74"/>
        <end position="93"/>
    </location>
</feature>
<comment type="subcellular location">
    <subcellularLocation>
        <location evidence="1">Membrane</location>
        <topology evidence="1">Multi-pass membrane protein</topology>
    </subcellularLocation>
</comment>
<dbReference type="KEGG" id="sgrg:L0C25_18990"/>
<dbReference type="PANTHER" id="PTHR31310">
    <property type="match status" value="1"/>
</dbReference>
<dbReference type="EMBL" id="CP094970">
    <property type="protein sequence ID" value="UYM04598.1"/>
    <property type="molecule type" value="Genomic_DNA"/>
</dbReference>
<evidence type="ECO:0000313" key="8">
    <source>
        <dbReference type="EMBL" id="UYM04598.1"/>
    </source>
</evidence>
<dbReference type="CDD" id="cd03386">
    <property type="entry name" value="PAP2_Aur1_like"/>
    <property type="match status" value="1"/>
</dbReference>
<dbReference type="Proteomes" id="UP001164390">
    <property type="component" value="Chromosome"/>
</dbReference>
<keyword evidence="3 6" id="KW-1133">Transmembrane helix</keyword>
<feature type="domain" description="Inositolphosphotransferase Aur1/Ipt1" evidence="7">
    <location>
        <begin position="42"/>
        <end position="219"/>
    </location>
</feature>
<evidence type="ECO:0000256" key="6">
    <source>
        <dbReference type="SAM" id="Phobius"/>
    </source>
</evidence>
<evidence type="ECO:0000256" key="5">
    <source>
        <dbReference type="SAM" id="MobiDB-lite"/>
    </source>
</evidence>
<feature type="transmembrane region" description="Helical" evidence="6">
    <location>
        <begin position="105"/>
        <end position="123"/>
    </location>
</feature>
<feature type="compositionally biased region" description="Basic and acidic residues" evidence="5">
    <location>
        <begin position="244"/>
        <end position="268"/>
    </location>
</feature>
<proteinExistence type="predicted"/>
<name>A0AA46THH4_9ACTN</name>
<dbReference type="AlphaFoldDB" id="A0AA46THH4"/>
<reference evidence="8" key="1">
    <citation type="submission" date="2022-01" db="EMBL/GenBank/DDBJ databases">
        <title>Nocardioidaceae gen. sp. A5X3R13.</title>
        <authorList>
            <person name="Lopez Marin M.A."/>
            <person name="Uhlik O."/>
        </authorList>
    </citation>
    <scope>NUCLEOTIDE SEQUENCE</scope>
    <source>
        <strain evidence="8">A5X3R13</strain>
    </source>
</reference>
<feature type="transmembrane region" description="Helical" evidence="6">
    <location>
        <begin position="157"/>
        <end position="178"/>
    </location>
</feature>
<dbReference type="InterPro" id="IPR026841">
    <property type="entry name" value="Aur1/Ipt1"/>
</dbReference>
<dbReference type="GO" id="GO:0016020">
    <property type="term" value="C:membrane"/>
    <property type="evidence" value="ECO:0007669"/>
    <property type="project" value="UniProtKB-SubCell"/>
</dbReference>
<dbReference type="RefSeq" id="WP_271633350.1">
    <property type="nucleotide sequence ID" value="NZ_CP094970.1"/>
</dbReference>
<evidence type="ECO:0000256" key="4">
    <source>
        <dbReference type="ARBA" id="ARBA00023136"/>
    </source>
</evidence>
<dbReference type="InterPro" id="IPR052185">
    <property type="entry name" value="IPC_Synthase-Related"/>
</dbReference>
<evidence type="ECO:0000256" key="3">
    <source>
        <dbReference type="ARBA" id="ARBA00022989"/>
    </source>
</evidence>
<keyword evidence="2 6" id="KW-0812">Transmembrane</keyword>
<keyword evidence="4 6" id="KW-0472">Membrane</keyword>
<evidence type="ECO:0000259" key="7">
    <source>
        <dbReference type="Pfam" id="PF14378"/>
    </source>
</evidence>
<feature type="region of interest" description="Disordered" evidence="5">
    <location>
        <begin position="234"/>
        <end position="268"/>
    </location>
</feature>
<evidence type="ECO:0000256" key="2">
    <source>
        <dbReference type="ARBA" id="ARBA00022692"/>
    </source>
</evidence>
<keyword evidence="9" id="KW-1185">Reference proteome</keyword>
<sequence>MPLLRRLTLEVGIVAGLWIAYNLGRLLASHHTSSAFDNSDLVWHLERFLPLPSEEWLQDVLLSAWPHGVELANVYYMSVHFPATLAFLLYTFFRQPAAYLWARRSFVLVTSAALIGHLTFPLAPPRMRPDLGFVDTGQLFGITPYSEVTTDSVANQFAAMPSLHVGWAVLLAIVMISVGRTRWRWLWAIHPIITILVVTVTANHYWFDGLVAIALLIPSMMIARRGIDAPPWPWKPRAASTGHGGERDLAGVEVDPHGHGLGPEHGDR</sequence>
<organism evidence="8 9">
    <name type="scientific">Solicola gregarius</name>
    <dbReference type="NCBI Taxonomy" id="2908642"/>
    <lineage>
        <taxon>Bacteria</taxon>
        <taxon>Bacillati</taxon>
        <taxon>Actinomycetota</taxon>
        <taxon>Actinomycetes</taxon>
        <taxon>Propionibacteriales</taxon>
        <taxon>Nocardioidaceae</taxon>
        <taxon>Solicola</taxon>
    </lineage>
</organism>